<evidence type="ECO:0000256" key="1">
    <source>
        <dbReference type="ARBA" id="ARBA00006611"/>
    </source>
</evidence>
<dbReference type="EMBL" id="JAESVB010000013">
    <property type="protein sequence ID" value="MCB8877447.1"/>
    <property type="molecule type" value="Genomic_DNA"/>
</dbReference>
<dbReference type="GO" id="GO:0016887">
    <property type="term" value="F:ATP hydrolysis activity"/>
    <property type="evidence" value="ECO:0007669"/>
    <property type="project" value="InterPro"/>
</dbReference>
<dbReference type="RefSeq" id="WP_227323095.1">
    <property type="nucleotide sequence ID" value="NZ_JAESVB010000013.1"/>
</dbReference>
<dbReference type="Gene3D" id="3.40.50.300">
    <property type="entry name" value="P-loop containing nucleotide triphosphate hydrolases"/>
    <property type="match status" value="1"/>
</dbReference>
<dbReference type="PANTHER" id="PTHR30486">
    <property type="entry name" value="TWITCHING MOTILITY PROTEIN PILT"/>
    <property type="match status" value="1"/>
</dbReference>
<dbReference type="InterPro" id="IPR027417">
    <property type="entry name" value="P-loop_NTPase"/>
</dbReference>
<accession>A0A963YUR3</accession>
<organism evidence="3 4">
    <name type="scientific">Acidisoma silvae</name>
    <dbReference type="NCBI Taxonomy" id="2802396"/>
    <lineage>
        <taxon>Bacteria</taxon>
        <taxon>Pseudomonadati</taxon>
        <taxon>Pseudomonadota</taxon>
        <taxon>Alphaproteobacteria</taxon>
        <taxon>Acetobacterales</taxon>
        <taxon>Acidocellaceae</taxon>
        <taxon>Acidisoma</taxon>
    </lineage>
</organism>
<reference evidence="3" key="1">
    <citation type="journal article" date="2021" name="Microorganisms">
        <title>Acidisoma silvae sp. nov. and Acidisomacellulosilytica sp. nov., Two Acidophilic Bacteria Isolated from Decaying Wood, Hydrolyzing Cellulose and Producing Poly-3-hydroxybutyrate.</title>
        <authorList>
            <person name="Mieszkin S."/>
            <person name="Pouder E."/>
            <person name="Uroz S."/>
            <person name="Simon-Colin C."/>
            <person name="Alain K."/>
        </authorList>
    </citation>
    <scope>NUCLEOTIDE SEQUENCE</scope>
    <source>
        <strain evidence="3">HW T2.11</strain>
    </source>
</reference>
<dbReference type="Proteomes" id="UP000708298">
    <property type="component" value="Unassembled WGS sequence"/>
</dbReference>
<dbReference type="Gene3D" id="3.30.450.90">
    <property type="match status" value="1"/>
</dbReference>
<sequence length="384" mass="42413">MFDGADQGMEWPDRDRKGLRWVAEARKSAPGLDSLLTWAYQQGASRVHFQTGHPVWVSVHGQNYAVTKIPIDEIEFSHIVNHLYGADAMARLQGGTDFDTAYAVQIDRSTRLRFRLNGTSTRTFRQTGGNVVLRPISDLPASLEKQLVEQGILDSYRIRQGLIIVGGATGSGKSTLIAGMTVAKLLEPNGHYNIVEGAAPVEFLLERVRGLTSTINQSEIPRDLPSFAAFVRGAMRREPTDINVGECRDSETMAASIQAAISGHVVTTTIHANDVALTMQRITSLCPSDERDNLVSAIAQSLRLVINQRLTRSADGKRTALREFLAFDSDLRRKFLRSDPAEWPELTRVAVEEHGQSYAKSIRNALEAGRITEETAAFELREIG</sequence>
<feature type="domain" description="Bacterial type II secretion system protein E" evidence="2">
    <location>
        <begin position="33"/>
        <end position="318"/>
    </location>
</feature>
<reference evidence="3" key="2">
    <citation type="submission" date="2021-01" db="EMBL/GenBank/DDBJ databases">
        <authorList>
            <person name="Mieszkin S."/>
            <person name="Pouder E."/>
            <person name="Alain K."/>
        </authorList>
    </citation>
    <scope>NUCLEOTIDE SEQUENCE</scope>
    <source>
        <strain evidence="3">HW T2.11</strain>
    </source>
</reference>
<proteinExistence type="inferred from homology"/>
<comment type="similarity">
    <text evidence="1">Belongs to the GSP E family.</text>
</comment>
<evidence type="ECO:0000313" key="3">
    <source>
        <dbReference type="EMBL" id="MCB8877447.1"/>
    </source>
</evidence>
<evidence type="ECO:0000259" key="2">
    <source>
        <dbReference type="Pfam" id="PF00437"/>
    </source>
</evidence>
<gene>
    <name evidence="3" type="primary">tadA</name>
    <name evidence="3" type="ORF">ASILVAE211_19795</name>
</gene>
<name>A0A963YUR3_9PROT</name>
<dbReference type="InterPro" id="IPR001482">
    <property type="entry name" value="T2SS/T4SS_dom"/>
</dbReference>
<dbReference type="Pfam" id="PF00437">
    <property type="entry name" value="T2SSE"/>
    <property type="match status" value="1"/>
</dbReference>
<protein>
    <submittedName>
        <fullName evidence="3">Flp pilus assembly complex ATPase component TadA</fullName>
    </submittedName>
</protein>
<dbReference type="AlphaFoldDB" id="A0A963YUR3"/>
<comment type="caution">
    <text evidence="3">The sequence shown here is derived from an EMBL/GenBank/DDBJ whole genome shotgun (WGS) entry which is preliminary data.</text>
</comment>
<keyword evidence="4" id="KW-1185">Reference proteome</keyword>
<dbReference type="InterPro" id="IPR050921">
    <property type="entry name" value="T4SS_GSP_E_ATPase"/>
</dbReference>
<evidence type="ECO:0000313" key="4">
    <source>
        <dbReference type="Proteomes" id="UP000708298"/>
    </source>
</evidence>
<dbReference type="SUPFAM" id="SSF52540">
    <property type="entry name" value="P-loop containing nucleoside triphosphate hydrolases"/>
    <property type="match status" value="1"/>
</dbReference>
<dbReference type="PANTHER" id="PTHR30486:SF6">
    <property type="entry name" value="TYPE IV PILUS RETRACTATION ATPASE PILT"/>
    <property type="match status" value="1"/>
</dbReference>